<dbReference type="InParanoid" id="A0A0C3AJW9"/>
<dbReference type="Proteomes" id="UP000053989">
    <property type="component" value="Unassembled WGS sequence"/>
</dbReference>
<dbReference type="HOGENOM" id="CLU_2374025_0_0_1"/>
<gene>
    <name evidence="1" type="ORF">SCLCIDRAFT_1212374</name>
</gene>
<keyword evidence="2" id="KW-1185">Reference proteome</keyword>
<reference evidence="1 2" key="1">
    <citation type="submission" date="2014-04" db="EMBL/GenBank/DDBJ databases">
        <authorList>
            <consortium name="DOE Joint Genome Institute"/>
            <person name="Kuo A."/>
            <person name="Kohler A."/>
            <person name="Nagy L.G."/>
            <person name="Floudas D."/>
            <person name="Copeland A."/>
            <person name="Barry K.W."/>
            <person name="Cichocki N."/>
            <person name="Veneault-Fourrey C."/>
            <person name="LaButti K."/>
            <person name="Lindquist E.A."/>
            <person name="Lipzen A."/>
            <person name="Lundell T."/>
            <person name="Morin E."/>
            <person name="Murat C."/>
            <person name="Sun H."/>
            <person name="Tunlid A."/>
            <person name="Henrissat B."/>
            <person name="Grigoriev I.V."/>
            <person name="Hibbett D.S."/>
            <person name="Martin F."/>
            <person name="Nordberg H.P."/>
            <person name="Cantor M.N."/>
            <person name="Hua S.X."/>
        </authorList>
    </citation>
    <scope>NUCLEOTIDE SEQUENCE [LARGE SCALE GENOMIC DNA]</scope>
    <source>
        <strain evidence="1 2">Foug A</strain>
    </source>
</reference>
<sequence length="95" mass="10310">MLPHQGLVSDAEPFPAAIPKIIGKFSRVIPKAISKAKFERKLHQDHACAGEGVWQVPLVSPCSRINPWSGHSASSLPQACELSATENAVSTHTRW</sequence>
<accession>A0A0C3AJW9</accession>
<organism evidence="1 2">
    <name type="scientific">Scleroderma citrinum Foug A</name>
    <dbReference type="NCBI Taxonomy" id="1036808"/>
    <lineage>
        <taxon>Eukaryota</taxon>
        <taxon>Fungi</taxon>
        <taxon>Dikarya</taxon>
        <taxon>Basidiomycota</taxon>
        <taxon>Agaricomycotina</taxon>
        <taxon>Agaricomycetes</taxon>
        <taxon>Agaricomycetidae</taxon>
        <taxon>Boletales</taxon>
        <taxon>Sclerodermatineae</taxon>
        <taxon>Sclerodermataceae</taxon>
        <taxon>Scleroderma</taxon>
    </lineage>
</organism>
<name>A0A0C3AJW9_9AGAM</name>
<proteinExistence type="predicted"/>
<dbReference type="EMBL" id="KN822023">
    <property type="protein sequence ID" value="KIM65232.1"/>
    <property type="molecule type" value="Genomic_DNA"/>
</dbReference>
<evidence type="ECO:0000313" key="2">
    <source>
        <dbReference type="Proteomes" id="UP000053989"/>
    </source>
</evidence>
<dbReference type="AlphaFoldDB" id="A0A0C3AJW9"/>
<protein>
    <submittedName>
        <fullName evidence="1">Uncharacterized protein</fullName>
    </submittedName>
</protein>
<evidence type="ECO:0000313" key="1">
    <source>
        <dbReference type="EMBL" id="KIM65232.1"/>
    </source>
</evidence>
<reference evidence="2" key="2">
    <citation type="submission" date="2015-01" db="EMBL/GenBank/DDBJ databases">
        <title>Evolutionary Origins and Diversification of the Mycorrhizal Mutualists.</title>
        <authorList>
            <consortium name="DOE Joint Genome Institute"/>
            <consortium name="Mycorrhizal Genomics Consortium"/>
            <person name="Kohler A."/>
            <person name="Kuo A."/>
            <person name="Nagy L.G."/>
            <person name="Floudas D."/>
            <person name="Copeland A."/>
            <person name="Barry K.W."/>
            <person name="Cichocki N."/>
            <person name="Veneault-Fourrey C."/>
            <person name="LaButti K."/>
            <person name="Lindquist E.A."/>
            <person name="Lipzen A."/>
            <person name="Lundell T."/>
            <person name="Morin E."/>
            <person name="Murat C."/>
            <person name="Riley R."/>
            <person name="Ohm R."/>
            <person name="Sun H."/>
            <person name="Tunlid A."/>
            <person name="Henrissat B."/>
            <person name="Grigoriev I.V."/>
            <person name="Hibbett D.S."/>
            <person name="Martin F."/>
        </authorList>
    </citation>
    <scope>NUCLEOTIDE SEQUENCE [LARGE SCALE GENOMIC DNA]</scope>
    <source>
        <strain evidence="2">Foug A</strain>
    </source>
</reference>